<feature type="compositionally biased region" description="Gly residues" evidence="2">
    <location>
        <begin position="461"/>
        <end position="472"/>
    </location>
</feature>
<evidence type="ECO:0000256" key="2">
    <source>
        <dbReference type="SAM" id="MobiDB-lite"/>
    </source>
</evidence>
<reference evidence="5 6" key="2">
    <citation type="journal article" date="2013" name="Stand. Genomic Sci.">
        <title>Complete genome sequence of Halorhodospira halophila SL1.</title>
        <authorList>
            <person name="Challacombe J.F."/>
            <person name="Majid S."/>
            <person name="Deole R."/>
            <person name="Brettin T.S."/>
            <person name="Bruce D."/>
            <person name="Delano S.F."/>
            <person name="Detter J.C."/>
            <person name="Gleasner C.D."/>
            <person name="Han C.S."/>
            <person name="Misra M."/>
            <person name="Reitenga K.G."/>
            <person name="Mikhailova N."/>
            <person name="Woyke T."/>
            <person name="Pitluck S."/>
            <person name="Nolan M."/>
            <person name="Land M.L."/>
            <person name="Saunders E."/>
            <person name="Tapia R."/>
            <person name="Lapidus A."/>
            <person name="Ivanova N."/>
            <person name="Hoff W.D."/>
        </authorList>
    </citation>
    <scope>NUCLEOTIDE SEQUENCE [LARGE SCALE GENOMIC DNA]</scope>
    <source>
        <strain evidence="6">DSM 244 / SL1</strain>
    </source>
</reference>
<gene>
    <name evidence="5" type="ordered locus">Hhal_0612</name>
</gene>
<dbReference type="STRING" id="349124.Hhal_0612"/>
<dbReference type="SUPFAM" id="SSF88659">
    <property type="entry name" value="Sigma3 and sigma4 domains of RNA polymerase sigma factors"/>
    <property type="match status" value="1"/>
</dbReference>
<dbReference type="Pfam" id="PF08281">
    <property type="entry name" value="Sigma70_r4_2"/>
    <property type="match status" value="1"/>
</dbReference>
<comment type="similarity">
    <text evidence="1">Belongs to the transposase IS21/IS408/IS1162 family.</text>
</comment>
<evidence type="ECO:0000313" key="5">
    <source>
        <dbReference type="EMBL" id="ABM61397.1"/>
    </source>
</evidence>
<evidence type="ECO:0000259" key="3">
    <source>
        <dbReference type="PROSITE" id="PS50532"/>
    </source>
</evidence>
<sequence>MPTPRSSMRKIREVLRLRYELGLSQPRIASACQLGVNTVYRYLRRARAAGLGWPLPEELDDHALERLLFPHRSGARTDLPPEPDWEQVARELTRKGVTRHQLWLEYREQEPKGYGYSAFCVHLRRHVGREQPSMAQLHTAGEALYVDYAGMTVPIQDGETGEQAPAQVFVAVLGCSQLIYTEAAASQCSSDWLNAHIRALTYIGGVPECIVPDNLKSAVQRPHRYDPQLNRAYAELAEVYGFAVVPARVRAPKDKALAENAVLIVEREILAPMRDRRFFSLAEANAAIRERLDALNERPFSRRAGSRRQRFEELERAALRPLPTHPFEPALWRRLQLGSTYHVEHAGHSYSVPHGLIGQEVELRITAAALEIFHASQRVAAHPRHDGPGGAKHPERAHAAAPPGLRGARRRADAALGRGRRRGDRHATAPGARKRPATPRKASGRRTPAPGSSLRPTAPGSGLGAGIEPGGR</sequence>
<dbReference type="eggNOG" id="COG4584">
    <property type="taxonomic scope" value="Bacteria"/>
</dbReference>
<dbReference type="PANTHER" id="PTHR35004:SF8">
    <property type="entry name" value="TRANSPOSASE RV3428C-RELATED"/>
    <property type="match status" value="1"/>
</dbReference>
<feature type="region of interest" description="Disordered" evidence="2">
    <location>
        <begin position="379"/>
        <end position="472"/>
    </location>
</feature>
<dbReference type="PANTHER" id="PTHR35004">
    <property type="entry name" value="TRANSPOSASE RV3428C-RELATED"/>
    <property type="match status" value="1"/>
</dbReference>
<feature type="compositionally biased region" description="Basic residues" evidence="2">
    <location>
        <begin position="432"/>
        <end position="444"/>
    </location>
</feature>
<dbReference type="InterPro" id="IPR017895">
    <property type="entry name" value="HTH_IS408/IS1162_type"/>
</dbReference>
<dbReference type="Gene3D" id="3.30.420.10">
    <property type="entry name" value="Ribonuclease H-like superfamily/Ribonuclease H"/>
    <property type="match status" value="1"/>
</dbReference>
<reference evidence="6" key="1">
    <citation type="submission" date="2006-12" db="EMBL/GenBank/DDBJ databases">
        <title>Complete sequence of Halorhodospira halophila SL1.</title>
        <authorList>
            <consortium name="US DOE Joint Genome Institute"/>
            <person name="Copeland A."/>
            <person name="Lucas S."/>
            <person name="Lapidus A."/>
            <person name="Barry K."/>
            <person name="Detter J.C."/>
            <person name="Glavina del Rio T."/>
            <person name="Hammon N."/>
            <person name="Israni S."/>
            <person name="Dalin E."/>
            <person name="Tice H."/>
            <person name="Pitluck S."/>
            <person name="Saunders E."/>
            <person name="Brettin T."/>
            <person name="Bruce D."/>
            <person name="Han C."/>
            <person name="Tapia R."/>
            <person name="Schmutz J."/>
            <person name="Larimer F."/>
            <person name="Land M."/>
            <person name="Hauser L."/>
            <person name="Kyrpides N."/>
            <person name="Mikhailova N."/>
            <person name="Hoff W."/>
            <person name="Richardson P."/>
        </authorList>
    </citation>
    <scope>NUCLEOTIDE SEQUENCE [LARGE SCALE GENOMIC DNA]</scope>
    <source>
        <strain evidence="6">DSM 244 / SL1</strain>
    </source>
</reference>
<dbReference type="PROSITE" id="PS50994">
    <property type="entry name" value="INTEGRASE"/>
    <property type="match status" value="1"/>
</dbReference>
<dbReference type="InterPro" id="IPR036388">
    <property type="entry name" value="WH-like_DNA-bd_sf"/>
</dbReference>
<dbReference type="EMBL" id="CP000544">
    <property type="protein sequence ID" value="ABM61397.1"/>
    <property type="molecule type" value="Genomic_DNA"/>
</dbReference>
<evidence type="ECO:0000313" key="6">
    <source>
        <dbReference type="Proteomes" id="UP000000647"/>
    </source>
</evidence>
<dbReference type="GO" id="GO:0006352">
    <property type="term" value="P:DNA-templated transcription initiation"/>
    <property type="evidence" value="ECO:0007669"/>
    <property type="project" value="InterPro"/>
</dbReference>
<feature type="domain" description="Integrase catalytic" evidence="4">
    <location>
        <begin position="128"/>
        <end position="318"/>
    </location>
</feature>
<dbReference type="InterPro" id="IPR012337">
    <property type="entry name" value="RNaseH-like_sf"/>
</dbReference>
<dbReference type="NCBIfam" id="NF033546">
    <property type="entry name" value="transpos_IS21"/>
    <property type="match status" value="1"/>
</dbReference>
<dbReference type="InterPro" id="IPR001584">
    <property type="entry name" value="Integrase_cat-core"/>
</dbReference>
<dbReference type="Gene3D" id="1.10.10.10">
    <property type="entry name" value="Winged helix-like DNA-binding domain superfamily/Winged helix DNA-binding domain"/>
    <property type="match status" value="1"/>
</dbReference>
<dbReference type="GO" id="GO:0016987">
    <property type="term" value="F:sigma factor activity"/>
    <property type="evidence" value="ECO:0007669"/>
    <property type="project" value="InterPro"/>
</dbReference>
<dbReference type="Pfam" id="PF22483">
    <property type="entry name" value="Mu-transpos_C_2"/>
    <property type="match status" value="1"/>
</dbReference>
<dbReference type="HOGENOM" id="CLU_020626_11_0_6"/>
<keyword evidence="6" id="KW-1185">Reference proteome</keyword>
<protein>
    <submittedName>
        <fullName evidence="5">Integrase, catalytic region</fullName>
    </submittedName>
</protein>
<name>A1WUN5_HALHL</name>
<evidence type="ECO:0000259" key="4">
    <source>
        <dbReference type="PROSITE" id="PS50994"/>
    </source>
</evidence>
<dbReference type="InterPro" id="IPR013249">
    <property type="entry name" value="RNA_pol_sigma70_r4_t2"/>
</dbReference>
<dbReference type="AlphaFoldDB" id="A1WUN5"/>
<feature type="domain" description="HTH IS408-type" evidence="3">
    <location>
        <begin position="11"/>
        <end position="92"/>
    </location>
</feature>
<dbReference type="InterPro" id="IPR013324">
    <property type="entry name" value="RNA_pol_sigma_r3/r4-like"/>
</dbReference>
<dbReference type="Proteomes" id="UP000000647">
    <property type="component" value="Chromosome"/>
</dbReference>
<proteinExistence type="inferred from homology"/>
<accession>A1WUN5</accession>
<dbReference type="GO" id="GO:0003677">
    <property type="term" value="F:DNA binding"/>
    <property type="evidence" value="ECO:0007669"/>
    <property type="project" value="InterPro"/>
</dbReference>
<dbReference type="InterPro" id="IPR054353">
    <property type="entry name" value="IstA-like_C"/>
</dbReference>
<dbReference type="InterPro" id="IPR036397">
    <property type="entry name" value="RNaseH_sf"/>
</dbReference>
<organism evidence="5 6">
    <name type="scientific">Halorhodospira halophila (strain DSM 244 / SL1)</name>
    <name type="common">Ectothiorhodospira halophila (strain DSM 244 / SL1)</name>
    <dbReference type="NCBI Taxonomy" id="349124"/>
    <lineage>
        <taxon>Bacteria</taxon>
        <taxon>Pseudomonadati</taxon>
        <taxon>Pseudomonadota</taxon>
        <taxon>Gammaproteobacteria</taxon>
        <taxon>Chromatiales</taxon>
        <taxon>Ectothiorhodospiraceae</taxon>
        <taxon>Halorhodospira</taxon>
    </lineage>
</organism>
<dbReference type="SUPFAM" id="SSF53098">
    <property type="entry name" value="Ribonuclease H-like"/>
    <property type="match status" value="1"/>
</dbReference>
<dbReference type="GO" id="GO:0015074">
    <property type="term" value="P:DNA integration"/>
    <property type="evidence" value="ECO:0007669"/>
    <property type="project" value="InterPro"/>
</dbReference>
<evidence type="ECO:0000256" key="1">
    <source>
        <dbReference type="ARBA" id="ARBA00009277"/>
    </source>
</evidence>
<feature type="compositionally biased region" description="Basic and acidic residues" evidence="2">
    <location>
        <begin position="383"/>
        <end position="398"/>
    </location>
</feature>
<dbReference type="PROSITE" id="PS50532">
    <property type="entry name" value="HTH_IS408"/>
    <property type="match status" value="1"/>
</dbReference>
<dbReference type="KEGG" id="hha:Hhal_0612"/>